<comment type="caution">
    <text evidence="2">The sequence shown here is derived from an EMBL/GenBank/DDBJ whole genome shotgun (WGS) entry which is preliminary data.</text>
</comment>
<dbReference type="Gene3D" id="3.90.180.10">
    <property type="entry name" value="Medium-chain alcohol dehydrogenases, catalytic domain"/>
    <property type="match status" value="2"/>
</dbReference>
<sequence>MTMKAAVVTAFGTAPRYLELDEPQPANEHEIVVDVLAAGLHPRVRMQAVGSHYTSSSDSLPVVPGIDGVGRGSDGRLWYFMSLGRRYGSLAERAVIDTRRAFVLPDGSDPVLVAATLNCAIASWLALTRRITFERGQNVLVLGATGGTGRMAVQVCQLLGAGQVIAAGRDPERLAAIPRAAATALTSDPETIGQLGATVDVVLDFLWGEPAETAMAALVARRTDLLRPLTWVNLGEMAGAQAMLPAGALRSSRLQLVGSGQGSLTAAEMAAEIPAVAAEIARGTFAVEPAPIALSDVERAWSRPVDSSKRIVFTPN</sequence>
<organism evidence="2 3">
    <name type="scientific">Streptomyces erythrogriseus</name>
    <dbReference type="NCBI Taxonomy" id="284027"/>
    <lineage>
        <taxon>Bacteria</taxon>
        <taxon>Bacillati</taxon>
        <taxon>Actinomycetota</taxon>
        <taxon>Actinomycetes</taxon>
        <taxon>Kitasatosporales</taxon>
        <taxon>Streptomycetaceae</taxon>
        <taxon>Streptomyces</taxon>
        <taxon>Streptomyces griseoincarnatus group</taxon>
    </lineage>
</organism>
<dbReference type="Proteomes" id="UP001501423">
    <property type="component" value="Unassembled WGS sequence"/>
</dbReference>
<dbReference type="InterPro" id="IPR020843">
    <property type="entry name" value="ER"/>
</dbReference>
<dbReference type="EMBL" id="BAAAVA010000012">
    <property type="protein sequence ID" value="GAA2917431.1"/>
    <property type="molecule type" value="Genomic_DNA"/>
</dbReference>
<dbReference type="Gene3D" id="3.40.50.720">
    <property type="entry name" value="NAD(P)-binding Rossmann-like Domain"/>
    <property type="match status" value="1"/>
</dbReference>
<reference evidence="2 3" key="1">
    <citation type="journal article" date="2019" name="Int. J. Syst. Evol. Microbiol.">
        <title>The Global Catalogue of Microorganisms (GCM) 10K type strain sequencing project: providing services to taxonomists for standard genome sequencing and annotation.</title>
        <authorList>
            <consortium name="The Broad Institute Genomics Platform"/>
            <consortium name="The Broad Institute Genome Sequencing Center for Infectious Disease"/>
            <person name="Wu L."/>
            <person name="Ma J."/>
        </authorList>
    </citation>
    <scope>NUCLEOTIDE SEQUENCE [LARGE SCALE GENOMIC DNA]</scope>
    <source>
        <strain evidence="2 3">JCM 9650</strain>
    </source>
</reference>
<dbReference type="PANTHER" id="PTHR43677">
    <property type="entry name" value="SHORT-CHAIN DEHYDROGENASE/REDUCTASE"/>
    <property type="match status" value="1"/>
</dbReference>
<keyword evidence="3" id="KW-1185">Reference proteome</keyword>
<name>A0ABN3WJ67_9ACTN</name>
<dbReference type="PANTHER" id="PTHR43677:SF11">
    <property type="entry name" value="ZINC-CONTAINING ALCOHOL DEHYDROGENASE"/>
    <property type="match status" value="1"/>
</dbReference>
<dbReference type="InterPro" id="IPR011032">
    <property type="entry name" value="GroES-like_sf"/>
</dbReference>
<dbReference type="SMART" id="SM00829">
    <property type="entry name" value="PKS_ER"/>
    <property type="match status" value="1"/>
</dbReference>
<dbReference type="SUPFAM" id="SSF51735">
    <property type="entry name" value="NAD(P)-binding Rossmann-fold domains"/>
    <property type="match status" value="1"/>
</dbReference>
<dbReference type="SUPFAM" id="SSF50129">
    <property type="entry name" value="GroES-like"/>
    <property type="match status" value="1"/>
</dbReference>
<dbReference type="InterPro" id="IPR051397">
    <property type="entry name" value="Zn-ADH-like_protein"/>
</dbReference>
<evidence type="ECO:0000313" key="3">
    <source>
        <dbReference type="Proteomes" id="UP001501423"/>
    </source>
</evidence>
<gene>
    <name evidence="2" type="ORF">GCM10010478_16540</name>
</gene>
<evidence type="ECO:0000259" key="1">
    <source>
        <dbReference type="SMART" id="SM00829"/>
    </source>
</evidence>
<protein>
    <submittedName>
        <fullName evidence="2">Zinc-binding alcohol dehydrogenase family protein</fullName>
    </submittedName>
</protein>
<feature type="domain" description="Enoyl reductase (ER)" evidence="1">
    <location>
        <begin position="12"/>
        <end position="287"/>
    </location>
</feature>
<dbReference type="InterPro" id="IPR036291">
    <property type="entry name" value="NAD(P)-bd_dom_sf"/>
</dbReference>
<accession>A0ABN3WJ67</accession>
<evidence type="ECO:0000313" key="2">
    <source>
        <dbReference type="EMBL" id="GAA2917431.1"/>
    </source>
</evidence>
<proteinExistence type="predicted"/>